<reference evidence="3 5" key="3">
    <citation type="submission" date="2024-06" db="EMBL/GenBank/DDBJ databases">
        <title>Halorubrum miltondacostae sp. nov., a potential PHA producer isolated from an inland solar saltern in Rio Maior, Portugal.</title>
        <authorList>
            <person name="Albuquerque L."/>
            <person name="Viver T."/>
            <person name="Barroso C."/>
            <person name="Claudino R."/>
            <person name="Galvan M."/>
            <person name="Simoes G."/>
            <person name="Lobo Da Cunha A."/>
            <person name="Egas C."/>
        </authorList>
    </citation>
    <scope>NUCLEOTIDE SEQUENCE [LARGE SCALE GENOMIC DNA]</scope>
    <source>
        <strain evidence="3 5">DSM 18646</strain>
    </source>
</reference>
<evidence type="ECO:0000313" key="2">
    <source>
        <dbReference type="EMBL" id="GAA0534121.1"/>
    </source>
</evidence>
<dbReference type="Proteomes" id="UP001501425">
    <property type="component" value="Unassembled WGS sequence"/>
</dbReference>
<reference evidence="2" key="1">
    <citation type="journal article" date="2014" name="Int. J. Syst. Evol. Microbiol.">
        <title>Complete genome sequence of Corynebacterium casei LMG S-19264T (=DSM 44701T), isolated from a smear-ripened cheese.</title>
        <authorList>
            <consortium name="US DOE Joint Genome Institute (JGI-PGF)"/>
            <person name="Walter F."/>
            <person name="Albersmeier A."/>
            <person name="Kalinowski J."/>
            <person name="Ruckert C."/>
        </authorList>
    </citation>
    <scope>NUCLEOTIDE SEQUENCE</scope>
    <source>
        <strain evidence="2">JCM 14265</strain>
    </source>
</reference>
<dbReference type="AlphaFoldDB" id="A0AAV3SPF1"/>
<dbReference type="EMBL" id="JBEDNW010000004">
    <property type="protein sequence ID" value="MEZ3167464.1"/>
    <property type="molecule type" value="Genomic_DNA"/>
</dbReference>
<evidence type="ECO:0000313" key="5">
    <source>
        <dbReference type="Proteomes" id="UP001567571"/>
    </source>
</evidence>
<evidence type="ECO:0000313" key="3">
    <source>
        <dbReference type="EMBL" id="MEZ3167464.1"/>
    </source>
</evidence>
<evidence type="ECO:0000256" key="1">
    <source>
        <dbReference type="SAM" id="Phobius"/>
    </source>
</evidence>
<dbReference type="InterPro" id="IPR055690">
    <property type="entry name" value="DUF7266"/>
</dbReference>
<keyword evidence="5" id="KW-1185">Reference proteome</keyword>
<dbReference type="RefSeq" id="WP_343776552.1">
    <property type="nucleotide sequence ID" value="NZ_BAAADQ010000002.1"/>
</dbReference>
<dbReference type="Pfam" id="PF23928">
    <property type="entry name" value="DUF7266"/>
    <property type="match status" value="1"/>
</dbReference>
<sequence>MRERPGGTDRAVSVTVGYVMTLAISTLLLSGLFVAGGSFVDTQRERAAQGELTVIGERVAADVGTVDRLVASTTPRSNLTVNRSVALPRRAAGTGYRIDVTATGPGGTITLESDRPGTAVTVPFPTSRNVTVRNATVDGGDLLIYWDPDAGSDGEVVVKAA</sequence>
<name>A0AAV3SPF1_9EURY</name>
<keyword evidence="1" id="KW-1133">Transmembrane helix</keyword>
<proteinExistence type="predicted"/>
<keyword evidence="1" id="KW-0472">Membrane</keyword>
<organism evidence="2 4">
    <name type="scientific">Halorubrum ejinorense</name>
    <dbReference type="NCBI Taxonomy" id="425309"/>
    <lineage>
        <taxon>Archaea</taxon>
        <taxon>Methanobacteriati</taxon>
        <taxon>Methanobacteriota</taxon>
        <taxon>Stenosarchaea group</taxon>
        <taxon>Halobacteria</taxon>
        <taxon>Halobacteriales</taxon>
        <taxon>Haloferacaceae</taxon>
        <taxon>Halorubrum</taxon>
    </lineage>
</organism>
<protein>
    <submittedName>
        <fullName evidence="2">Uncharacterized protein</fullName>
    </submittedName>
</protein>
<dbReference type="Proteomes" id="UP001567571">
    <property type="component" value="Unassembled WGS sequence"/>
</dbReference>
<gene>
    <name evidence="3" type="ORF">ABNG02_09015</name>
    <name evidence="2" type="ORF">GCM10008994_06230</name>
</gene>
<reference evidence="2" key="2">
    <citation type="submission" date="2023-12" db="EMBL/GenBank/DDBJ databases">
        <authorList>
            <person name="Sun Q."/>
            <person name="Inoue M."/>
        </authorList>
    </citation>
    <scope>NUCLEOTIDE SEQUENCE</scope>
    <source>
        <strain evidence="2">JCM 14265</strain>
    </source>
</reference>
<keyword evidence="1" id="KW-0812">Transmembrane</keyword>
<feature type="transmembrane region" description="Helical" evidence="1">
    <location>
        <begin position="12"/>
        <end position="35"/>
    </location>
</feature>
<dbReference type="EMBL" id="BAAADQ010000002">
    <property type="protein sequence ID" value="GAA0534121.1"/>
    <property type="molecule type" value="Genomic_DNA"/>
</dbReference>
<comment type="caution">
    <text evidence="2">The sequence shown here is derived from an EMBL/GenBank/DDBJ whole genome shotgun (WGS) entry which is preliminary data.</text>
</comment>
<accession>A0AAV3SPF1</accession>
<evidence type="ECO:0000313" key="4">
    <source>
        <dbReference type="Proteomes" id="UP001501425"/>
    </source>
</evidence>